<evidence type="ECO:0000256" key="1">
    <source>
        <dbReference type="ARBA" id="ARBA00023122"/>
    </source>
</evidence>
<organism evidence="5 6">
    <name type="scientific">Deinobacterium chartae</name>
    <dbReference type="NCBI Taxonomy" id="521158"/>
    <lineage>
        <taxon>Bacteria</taxon>
        <taxon>Thermotogati</taxon>
        <taxon>Deinococcota</taxon>
        <taxon>Deinococci</taxon>
        <taxon>Deinococcales</taxon>
        <taxon>Deinococcaceae</taxon>
        <taxon>Deinobacterium</taxon>
    </lineage>
</organism>
<dbReference type="InterPro" id="IPR046342">
    <property type="entry name" value="CBS_dom_sf"/>
</dbReference>
<dbReference type="Gene3D" id="3.30.70.260">
    <property type="match status" value="1"/>
</dbReference>
<dbReference type="RefSeq" id="WP_183988178.1">
    <property type="nucleotide sequence ID" value="NZ_JACHHG010000011.1"/>
</dbReference>
<feature type="domain" description="CBS" evidence="3">
    <location>
        <begin position="7"/>
        <end position="63"/>
    </location>
</feature>
<dbReference type="SUPFAM" id="SSF54631">
    <property type="entry name" value="CBS-domain pair"/>
    <property type="match status" value="1"/>
</dbReference>
<dbReference type="Pfam" id="PF01842">
    <property type="entry name" value="ACT"/>
    <property type="match status" value="1"/>
</dbReference>
<dbReference type="SUPFAM" id="SSF55021">
    <property type="entry name" value="ACT-like"/>
    <property type="match status" value="1"/>
</dbReference>
<protein>
    <submittedName>
        <fullName evidence="5">Acetoin utilization protein AcuB</fullName>
    </submittedName>
</protein>
<dbReference type="SMART" id="SM00116">
    <property type="entry name" value="CBS"/>
    <property type="match status" value="2"/>
</dbReference>
<evidence type="ECO:0000313" key="5">
    <source>
        <dbReference type="EMBL" id="MBB6099425.1"/>
    </source>
</evidence>
<dbReference type="Pfam" id="PF00571">
    <property type="entry name" value="CBS"/>
    <property type="match status" value="2"/>
</dbReference>
<sequence length="208" mass="22770">MLVRDVMTPHPLTAPPDLTVLGAYRLMQERSLRHLPILEDGRLVGIVSDRDLSARASVLATPEQRRGLEDPLRSVMVSPVVTTDLEEPVEEAARRMRERRIGSLVVTDESGAVRGIVTGIDLLGAIIRLTGVNAASSRLELEVDNVPGQLARVGQALEREGVNVSSVLTSPAPEGRLRFVLRVDTPLGRPLARRLAEQGFEVVWPPMR</sequence>
<accession>A0A841I6F7</accession>
<evidence type="ECO:0000259" key="3">
    <source>
        <dbReference type="PROSITE" id="PS51371"/>
    </source>
</evidence>
<dbReference type="PANTHER" id="PTHR43080">
    <property type="entry name" value="CBS DOMAIN-CONTAINING PROTEIN CBSX3, MITOCHONDRIAL"/>
    <property type="match status" value="1"/>
</dbReference>
<evidence type="ECO:0000259" key="4">
    <source>
        <dbReference type="PROSITE" id="PS51671"/>
    </source>
</evidence>
<keyword evidence="1 2" id="KW-0129">CBS domain</keyword>
<evidence type="ECO:0000256" key="2">
    <source>
        <dbReference type="PROSITE-ProRule" id="PRU00703"/>
    </source>
</evidence>
<reference evidence="5 6" key="1">
    <citation type="submission" date="2020-08" db="EMBL/GenBank/DDBJ databases">
        <title>Genomic Encyclopedia of Type Strains, Phase IV (KMG-IV): sequencing the most valuable type-strain genomes for metagenomic binning, comparative biology and taxonomic classification.</title>
        <authorList>
            <person name="Goeker M."/>
        </authorList>
    </citation>
    <scope>NUCLEOTIDE SEQUENCE [LARGE SCALE GENOMIC DNA]</scope>
    <source>
        <strain evidence="5 6">DSM 21458</strain>
    </source>
</reference>
<dbReference type="Proteomes" id="UP000569951">
    <property type="component" value="Unassembled WGS sequence"/>
</dbReference>
<comment type="caution">
    <text evidence="5">The sequence shown here is derived from an EMBL/GenBank/DDBJ whole genome shotgun (WGS) entry which is preliminary data.</text>
</comment>
<dbReference type="Gene3D" id="3.10.580.10">
    <property type="entry name" value="CBS-domain"/>
    <property type="match status" value="1"/>
</dbReference>
<dbReference type="PROSITE" id="PS51371">
    <property type="entry name" value="CBS"/>
    <property type="match status" value="2"/>
</dbReference>
<name>A0A841I6F7_9DEIO</name>
<dbReference type="InterPro" id="IPR051257">
    <property type="entry name" value="Diverse_CBS-Domain"/>
</dbReference>
<dbReference type="PROSITE" id="PS51671">
    <property type="entry name" value="ACT"/>
    <property type="match status" value="1"/>
</dbReference>
<evidence type="ECO:0000313" key="6">
    <source>
        <dbReference type="Proteomes" id="UP000569951"/>
    </source>
</evidence>
<dbReference type="InterPro" id="IPR002912">
    <property type="entry name" value="ACT_dom"/>
</dbReference>
<proteinExistence type="predicted"/>
<dbReference type="InterPro" id="IPR045865">
    <property type="entry name" value="ACT-like_dom_sf"/>
</dbReference>
<dbReference type="PANTHER" id="PTHR43080:SF2">
    <property type="entry name" value="CBS DOMAIN-CONTAINING PROTEIN"/>
    <property type="match status" value="1"/>
</dbReference>
<feature type="domain" description="ACT" evidence="4">
    <location>
        <begin position="138"/>
        <end position="208"/>
    </location>
</feature>
<gene>
    <name evidence="5" type="ORF">HNR42_002866</name>
</gene>
<keyword evidence="6" id="KW-1185">Reference proteome</keyword>
<dbReference type="AlphaFoldDB" id="A0A841I6F7"/>
<feature type="domain" description="CBS" evidence="3">
    <location>
        <begin position="76"/>
        <end position="136"/>
    </location>
</feature>
<dbReference type="InterPro" id="IPR000644">
    <property type="entry name" value="CBS_dom"/>
</dbReference>
<dbReference type="EMBL" id="JACHHG010000011">
    <property type="protein sequence ID" value="MBB6099425.1"/>
    <property type="molecule type" value="Genomic_DNA"/>
</dbReference>